<gene>
    <name evidence="2" type="ORF">C4D60_Mb07t12090</name>
</gene>
<dbReference type="AlphaFoldDB" id="A0A4S8JH79"/>
<evidence type="ECO:0000313" key="3">
    <source>
        <dbReference type="Proteomes" id="UP000317650"/>
    </source>
</evidence>
<dbReference type="Proteomes" id="UP000317650">
    <property type="component" value="Chromosome 7"/>
</dbReference>
<reference evidence="2 3" key="1">
    <citation type="journal article" date="2019" name="Nat. Plants">
        <title>Genome sequencing of Musa balbisiana reveals subgenome evolution and function divergence in polyploid bananas.</title>
        <authorList>
            <person name="Yao X."/>
        </authorList>
    </citation>
    <scope>NUCLEOTIDE SEQUENCE [LARGE SCALE GENOMIC DNA]</scope>
    <source>
        <strain evidence="3">cv. DH-PKW</strain>
        <tissue evidence="2">Leaves</tissue>
    </source>
</reference>
<dbReference type="EMBL" id="PYDT01000005">
    <property type="protein sequence ID" value="THU60382.1"/>
    <property type="molecule type" value="Genomic_DNA"/>
</dbReference>
<proteinExistence type="predicted"/>
<evidence type="ECO:0000313" key="2">
    <source>
        <dbReference type="EMBL" id="THU60382.1"/>
    </source>
</evidence>
<organism evidence="2 3">
    <name type="scientific">Musa balbisiana</name>
    <name type="common">Banana</name>
    <dbReference type="NCBI Taxonomy" id="52838"/>
    <lineage>
        <taxon>Eukaryota</taxon>
        <taxon>Viridiplantae</taxon>
        <taxon>Streptophyta</taxon>
        <taxon>Embryophyta</taxon>
        <taxon>Tracheophyta</taxon>
        <taxon>Spermatophyta</taxon>
        <taxon>Magnoliopsida</taxon>
        <taxon>Liliopsida</taxon>
        <taxon>Zingiberales</taxon>
        <taxon>Musaceae</taxon>
        <taxon>Musa</taxon>
    </lineage>
</organism>
<protein>
    <submittedName>
        <fullName evidence="2">Uncharacterized protein</fullName>
    </submittedName>
</protein>
<comment type="caution">
    <text evidence="2">The sequence shown here is derived from an EMBL/GenBank/DDBJ whole genome shotgun (WGS) entry which is preliminary data.</text>
</comment>
<evidence type="ECO:0000256" key="1">
    <source>
        <dbReference type="SAM" id="MobiDB-lite"/>
    </source>
</evidence>
<sequence length="161" mass="17440">MVRLGQRRQGLAAAVDATVRMEGSKEALVTPRDHVRLRKWQWLRRSWLPWFDRHEEGWSSDYSCDPRRGSDGSTVAAMSPTVEVTRGLVHWPGNSGGSPSRSSRVEHQGGKAAGRRAAAMVVAGRNAVAAVGLAESRGGRGPFRPGGLQREEDVVVAGMAQ</sequence>
<keyword evidence="3" id="KW-1185">Reference proteome</keyword>
<feature type="region of interest" description="Disordered" evidence="1">
    <location>
        <begin position="90"/>
        <end position="110"/>
    </location>
</feature>
<accession>A0A4S8JH79</accession>
<name>A0A4S8JH79_MUSBA</name>